<dbReference type="EnsemblPlants" id="Bo6g042410.1">
    <property type="protein sequence ID" value="Bo6g042410.1"/>
    <property type="gene ID" value="Bo6g042410"/>
</dbReference>
<feature type="compositionally biased region" description="Basic residues" evidence="1">
    <location>
        <begin position="1076"/>
        <end position="1093"/>
    </location>
</feature>
<feature type="domain" description="PWWP" evidence="3">
    <location>
        <begin position="644"/>
        <end position="706"/>
    </location>
</feature>
<feature type="transmembrane region" description="Helical" evidence="2">
    <location>
        <begin position="579"/>
        <end position="597"/>
    </location>
</feature>
<dbReference type="InterPro" id="IPR032675">
    <property type="entry name" value="LRR_dom_sf"/>
</dbReference>
<dbReference type="SMART" id="SM00579">
    <property type="entry name" value="FBD"/>
    <property type="match status" value="1"/>
</dbReference>
<protein>
    <recommendedName>
        <fullName evidence="3">PWWP domain-containing protein</fullName>
    </recommendedName>
</protein>
<sequence>MDNISRLPDELLVRILSLVPTEVAVSTCILSKRWKFLWMYLPKLEFTDRDESLLVLKDFINKNLPLHRAPVIESFLLSLYESREKNIKPEDIRQWVEIAVSRHLRELDVSYSSDKKENMVPNCLFTCKSLVVLKLRFLTLMDVPSKACLPSLKTLLLELVVYEDQKPFEALLSICPVLEDLEVWFREDESIQEFTISVPSLRKLCLHISYYWSSLERYEIDTPCLEYLQLADWNDSPCLVKNMPKLKKAHVDVVSFAVKNVIGSVTSVKHLTVCSEDVYGDGIVFDQLEHLTLCICKDDSSNVLAQFLKDSPNLRVLVISQLDLHADLKTNEMGFWNQPSSVPECLLSSLQILNWEGYFGRPQDRDIAVYILKNARHLRTATIWADTNEHDVPNLEMIKELTLSSRASSTCELLESIKELDQFMMKHRKDYVDLHRTTEHEKDSIEHEMCRRNGSFTLEVHTTLAKRNAKDASAVHTTLANPEAVEPDEIQAQPRRIQQQQQLLDDETQALQVELSNLLDGARQTETKMVEMSALNHLMATHVLQQAQQIEFLYDQAVEATKNVELSQAIRRNSSSRNFLLLFCFVLTFSVLFLDWIQRRETSIEVFKILKFRFFFCSSGVGLCSLWVMEGNDDLNLKAINASVGRLVWVRLRNASWWPAQTLLLEELPETSLLTPQVGTPIKLLGRDDVNVEWYVLEKSKSVKAFRCGEYDAHIEKAKAVAAAKATKKKTAKLTRRENAINIALQIENAHLCSSEEDGLDSAPDPTMSFQETLLKVQPKRRRRTPNDSEDDGTEGIKRMRGLEDIGKEHDVGAIVVCRQLVGCDSVSNGGDKACSPLSLKRKRSQVVINANDCSKRKTRRRQLTKVLESTTIVCVPDTSGMEPVESRKSVSVVINNSSDSTGVSCENVVGAKAKDSDISSLSVSAEDDPSYQLHDVPLTGKAVNGSACSTNPPDKQLVICDLNRIEKSTSEWQLKGKRNSRQMSKKQEARRFVYGEEANNSSPLPLPALFEVKIEVKASSNKPRVPLVSRMSELNGKAIVGHPVSVEALKEEGYCNGTVMSQDVVKAKPLLSEKKSKKRKSQGAFGKSKKKSSSSLVSIKTRRLSTLTSQKLTGRSKMQTTGKAKETVVACIPLKVVFSRINQVLKGSARQTQHRPLPSAVKT</sequence>
<dbReference type="InterPro" id="IPR053781">
    <property type="entry name" value="F-box_AtFBL13-like"/>
</dbReference>
<dbReference type="InterPro" id="IPR044679">
    <property type="entry name" value="PWWP2-like"/>
</dbReference>
<dbReference type="Pfam" id="PF00646">
    <property type="entry name" value="F-box"/>
    <property type="match status" value="1"/>
</dbReference>
<organism evidence="4 5">
    <name type="scientific">Brassica oleracea var. oleracea</name>
    <dbReference type="NCBI Taxonomy" id="109376"/>
    <lineage>
        <taxon>Eukaryota</taxon>
        <taxon>Viridiplantae</taxon>
        <taxon>Streptophyta</taxon>
        <taxon>Embryophyta</taxon>
        <taxon>Tracheophyta</taxon>
        <taxon>Spermatophyta</taxon>
        <taxon>Magnoliopsida</taxon>
        <taxon>eudicotyledons</taxon>
        <taxon>Gunneridae</taxon>
        <taxon>Pentapetalae</taxon>
        <taxon>rosids</taxon>
        <taxon>malvids</taxon>
        <taxon>Brassicales</taxon>
        <taxon>Brassicaceae</taxon>
        <taxon>Brassiceae</taxon>
        <taxon>Brassica</taxon>
    </lineage>
</organism>
<dbReference type="PROSITE" id="PS50812">
    <property type="entry name" value="PWWP"/>
    <property type="match status" value="1"/>
</dbReference>
<dbReference type="CDD" id="cd05162">
    <property type="entry name" value="PWWP"/>
    <property type="match status" value="1"/>
</dbReference>
<keyword evidence="2" id="KW-0812">Transmembrane</keyword>
<reference evidence="4 5" key="1">
    <citation type="journal article" date="2014" name="Genome Biol.">
        <title>Transcriptome and methylome profiling reveals relics of genome dominance in the mesopolyploid Brassica oleracea.</title>
        <authorList>
            <person name="Parkin I.A."/>
            <person name="Koh C."/>
            <person name="Tang H."/>
            <person name="Robinson S.J."/>
            <person name="Kagale S."/>
            <person name="Clarke W.E."/>
            <person name="Town C.D."/>
            <person name="Nixon J."/>
            <person name="Krishnakumar V."/>
            <person name="Bidwell S.L."/>
            <person name="Denoeud F."/>
            <person name="Belcram H."/>
            <person name="Links M.G."/>
            <person name="Just J."/>
            <person name="Clarke C."/>
            <person name="Bender T."/>
            <person name="Huebert T."/>
            <person name="Mason A.S."/>
            <person name="Pires J.C."/>
            <person name="Barker G."/>
            <person name="Moore J."/>
            <person name="Walley P.G."/>
            <person name="Manoli S."/>
            <person name="Batley J."/>
            <person name="Edwards D."/>
            <person name="Nelson M.N."/>
            <person name="Wang X."/>
            <person name="Paterson A.H."/>
            <person name="King G."/>
            <person name="Bancroft I."/>
            <person name="Chalhoub B."/>
            <person name="Sharpe A.G."/>
        </authorList>
    </citation>
    <scope>NUCLEOTIDE SEQUENCE</scope>
    <source>
        <strain evidence="4 5">cv. TO1000</strain>
    </source>
</reference>
<feature type="transmembrane region" description="Helical" evidence="2">
    <location>
        <begin position="609"/>
        <end position="629"/>
    </location>
</feature>
<evidence type="ECO:0000313" key="4">
    <source>
        <dbReference type="EnsemblPlants" id="Bo6g042410.1"/>
    </source>
</evidence>
<evidence type="ECO:0000256" key="1">
    <source>
        <dbReference type="SAM" id="MobiDB-lite"/>
    </source>
</evidence>
<dbReference type="HOGENOM" id="CLU_274903_0_0_1"/>
<name>A0A0D3CRK1_BRAOL</name>
<dbReference type="Gene3D" id="2.30.30.140">
    <property type="match status" value="1"/>
</dbReference>
<dbReference type="InterPro" id="IPR006566">
    <property type="entry name" value="FBD"/>
</dbReference>
<evidence type="ECO:0000259" key="3">
    <source>
        <dbReference type="PROSITE" id="PS50812"/>
    </source>
</evidence>
<dbReference type="Proteomes" id="UP000032141">
    <property type="component" value="Chromosome C6"/>
</dbReference>
<dbReference type="SUPFAM" id="SSF63748">
    <property type="entry name" value="Tudor/PWWP/MBT"/>
    <property type="match status" value="1"/>
</dbReference>
<dbReference type="Pfam" id="PF24758">
    <property type="entry name" value="LRR_At5g56370"/>
    <property type="match status" value="1"/>
</dbReference>
<proteinExistence type="predicted"/>
<dbReference type="InterPro" id="IPR000313">
    <property type="entry name" value="PWWP_dom"/>
</dbReference>
<dbReference type="CDD" id="cd22160">
    <property type="entry name" value="F-box_AtFBL13-like"/>
    <property type="match status" value="1"/>
</dbReference>
<dbReference type="Gene3D" id="3.80.10.10">
    <property type="entry name" value="Ribonuclease Inhibitor"/>
    <property type="match status" value="1"/>
</dbReference>
<dbReference type="InterPro" id="IPR036047">
    <property type="entry name" value="F-box-like_dom_sf"/>
</dbReference>
<keyword evidence="5" id="KW-1185">Reference proteome</keyword>
<keyword evidence="2" id="KW-1133">Transmembrane helix</keyword>
<reference evidence="4" key="2">
    <citation type="submission" date="2015-03" db="UniProtKB">
        <authorList>
            <consortium name="EnsemblPlants"/>
        </authorList>
    </citation>
    <scope>IDENTIFICATION</scope>
</reference>
<dbReference type="InterPro" id="IPR055411">
    <property type="entry name" value="LRR_FXL15/At3g58940/PEG3-like"/>
</dbReference>
<dbReference type="Gramene" id="Bo6g042410.1">
    <property type="protein sequence ID" value="Bo6g042410.1"/>
    <property type="gene ID" value="Bo6g042410"/>
</dbReference>
<dbReference type="PANTHER" id="PTHR33697">
    <property type="entry name" value="T17B22.17 PROTEIN-RELATED"/>
    <property type="match status" value="1"/>
</dbReference>
<evidence type="ECO:0000313" key="5">
    <source>
        <dbReference type="Proteomes" id="UP000032141"/>
    </source>
</evidence>
<evidence type="ECO:0000256" key="2">
    <source>
        <dbReference type="SAM" id="Phobius"/>
    </source>
</evidence>
<feature type="region of interest" description="Disordered" evidence="1">
    <location>
        <begin position="777"/>
        <end position="799"/>
    </location>
</feature>
<dbReference type="eggNOG" id="KOG3894">
    <property type="taxonomic scope" value="Eukaryota"/>
</dbReference>
<dbReference type="InterPro" id="IPR001810">
    <property type="entry name" value="F-box_dom"/>
</dbReference>
<accession>A0A0D3CRK1</accession>
<dbReference type="Pfam" id="PF00855">
    <property type="entry name" value="PWWP"/>
    <property type="match status" value="1"/>
</dbReference>
<dbReference type="STRING" id="109376.A0A0D3CRK1"/>
<dbReference type="SUPFAM" id="SSF81383">
    <property type="entry name" value="F-box domain"/>
    <property type="match status" value="1"/>
</dbReference>
<dbReference type="Pfam" id="PF08387">
    <property type="entry name" value="FBD"/>
    <property type="match status" value="1"/>
</dbReference>
<dbReference type="PANTHER" id="PTHR33697:SF8">
    <property type="entry name" value="PWWP DOMAIN-CONTAINING PROTEIN"/>
    <property type="match status" value="1"/>
</dbReference>
<dbReference type="SUPFAM" id="SSF52047">
    <property type="entry name" value="RNI-like"/>
    <property type="match status" value="1"/>
</dbReference>
<keyword evidence="2" id="KW-0472">Membrane</keyword>
<dbReference type="AlphaFoldDB" id="A0A0D3CRK1"/>
<feature type="region of interest" description="Disordered" evidence="1">
    <location>
        <begin position="1072"/>
        <end position="1101"/>
    </location>
</feature>